<dbReference type="Proteomes" id="UP000441585">
    <property type="component" value="Unassembled WGS sequence"/>
</dbReference>
<dbReference type="AlphaFoldDB" id="A0A6I2MCN9"/>
<keyword evidence="2" id="KW-0808">Transferase</keyword>
<evidence type="ECO:0000259" key="1">
    <source>
        <dbReference type="Pfam" id="PF00483"/>
    </source>
</evidence>
<reference evidence="2 3" key="1">
    <citation type="submission" date="2019-11" db="EMBL/GenBank/DDBJ databases">
        <title>Bacillus idriensis genome.</title>
        <authorList>
            <person name="Konopka E.N."/>
            <person name="Newman J.D."/>
        </authorList>
    </citation>
    <scope>NUCLEOTIDE SEQUENCE [LARGE SCALE GENOMIC DNA]</scope>
    <source>
        <strain evidence="2 3">DSM 19097</strain>
    </source>
</reference>
<dbReference type="EMBL" id="WKKF01000007">
    <property type="protein sequence ID" value="MRX56008.1"/>
    <property type="molecule type" value="Genomic_DNA"/>
</dbReference>
<sequence length="373" mass="41861">MNILLKKLLKSTKCFILKDKELKNVKAVILAGGEGCRLRPLTNHCPKPMVPILNKPVMEYSIELLKRHGIKDIIMTVHYLSSSIRAYFGDGSKWGVTITYSEDGMPLGTAGSVKLAEQLLTESFLVISGDILTDFDLRAGIQHHEDQLAAATIFTKPLDLPIEYGVLLSTDKTMKKMFEKPNWSDLTQHSINTGIYILDPKIFSYLEDFTHYDFSKDVFPAILKHNEKISIFEAEGYWSDIGTLATYREAQFDMLNHKVNLPSKGKEIAKGIWMEDGVTIHDDVTLKGPIYISKNTIIHEGATVGPETVLSESAIIHEKSEITHSILWENSYVGKSCSLGGMIGHCQIQDHSALADINEETVNAWREYTKRDS</sequence>
<dbReference type="GO" id="GO:0016740">
    <property type="term" value="F:transferase activity"/>
    <property type="evidence" value="ECO:0007669"/>
    <property type="project" value="UniProtKB-KW"/>
</dbReference>
<evidence type="ECO:0000313" key="2">
    <source>
        <dbReference type="EMBL" id="MRX56008.1"/>
    </source>
</evidence>
<comment type="caution">
    <text evidence="2">The sequence shown here is derived from an EMBL/GenBank/DDBJ whole genome shotgun (WGS) entry which is preliminary data.</text>
</comment>
<dbReference type="SUPFAM" id="SSF53448">
    <property type="entry name" value="Nucleotide-diphospho-sugar transferases"/>
    <property type="match status" value="1"/>
</dbReference>
<gene>
    <name evidence="2" type="ORF">GJU41_18755</name>
</gene>
<proteinExistence type="predicted"/>
<dbReference type="PANTHER" id="PTHR22572">
    <property type="entry name" value="SUGAR-1-PHOSPHATE GUANYL TRANSFERASE"/>
    <property type="match status" value="1"/>
</dbReference>
<feature type="domain" description="Nucleotidyl transferase" evidence="1">
    <location>
        <begin position="26"/>
        <end position="254"/>
    </location>
</feature>
<protein>
    <submittedName>
        <fullName evidence="2">NTP transferase domain-containing protein</fullName>
    </submittedName>
</protein>
<dbReference type="InterPro" id="IPR029044">
    <property type="entry name" value="Nucleotide-diphossugar_trans"/>
</dbReference>
<keyword evidence="3" id="KW-1185">Reference proteome</keyword>
<dbReference type="InterPro" id="IPR005835">
    <property type="entry name" value="NTP_transferase_dom"/>
</dbReference>
<dbReference type="CDD" id="cd04181">
    <property type="entry name" value="NTP_transferase"/>
    <property type="match status" value="1"/>
</dbReference>
<dbReference type="Gene3D" id="3.90.550.10">
    <property type="entry name" value="Spore Coat Polysaccharide Biosynthesis Protein SpsA, Chain A"/>
    <property type="match status" value="1"/>
</dbReference>
<dbReference type="InterPro" id="IPR011004">
    <property type="entry name" value="Trimer_LpxA-like_sf"/>
</dbReference>
<name>A0A6I2MCN9_9BACI</name>
<dbReference type="Gene3D" id="2.160.10.10">
    <property type="entry name" value="Hexapeptide repeat proteins"/>
    <property type="match status" value="1"/>
</dbReference>
<organism evidence="2 3">
    <name type="scientific">Metabacillus idriensis</name>
    <dbReference type="NCBI Taxonomy" id="324768"/>
    <lineage>
        <taxon>Bacteria</taxon>
        <taxon>Bacillati</taxon>
        <taxon>Bacillota</taxon>
        <taxon>Bacilli</taxon>
        <taxon>Bacillales</taxon>
        <taxon>Bacillaceae</taxon>
        <taxon>Metabacillus</taxon>
    </lineage>
</organism>
<accession>A0A6I2MCN9</accession>
<dbReference type="InterPro" id="IPR050486">
    <property type="entry name" value="Mannose-1P_guanyltransferase"/>
</dbReference>
<dbReference type="SUPFAM" id="SSF51161">
    <property type="entry name" value="Trimeric LpxA-like enzymes"/>
    <property type="match status" value="1"/>
</dbReference>
<dbReference type="Pfam" id="PF00483">
    <property type="entry name" value="NTP_transferase"/>
    <property type="match status" value="1"/>
</dbReference>
<evidence type="ECO:0000313" key="3">
    <source>
        <dbReference type="Proteomes" id="UP000441585"/>
    </source>
</evidence>